<name>A0A2G6KIP7_9BACT</name>
<dbReference type="Proteomes" id="UP000230821">
    <property type="component" value="Unassembled WGS sequence"/>
</dbReference>
<dbReference type="SMART" id="SM00354">
    <property type="entry name" value="HTH_LACI"/>
    <property type="match status" value="1"/>
</dbReference>
<comment type="caution">
    <text evidence="6">The sequence shown here is derived from an EMBL/GenBank/DDBJ whole genome shotgun (WGS) entry which is preliminary data.</text>
</comment>
<dbReference type="PROSITE" id="PS50932">
    <property type="entry name" value="HTH_LACI_2"/>
    <property type="match status" value="1"/>
</dbReference>
<dbReference type="Pfam" id="PF00532">
    <property type="entry name" value="Peripla_BP_1"/>
    <property type="match status" value="1"/>
</dbReference>
<keyword evidence="1" id="KW-0678">Repressor</keyword>
<dbReference type="CDD" id="cd01392">
    <property type="entry name" value="HTH_LacI"/>
    <property type="match status" value="1"/>
</dbReference>
<gene>
    <name evidence="6" type="ORF">CSA56_06390</name>
</gene>
<keyword evidence="3" id="KW-0238">DNA-binding</keyword>
<dbReference type="EMBL" id="PDSK01000072">
    <property type="protein sequence ID" value="PIE34882.1"/>
    <property type="molecule type" value="Genomic_DNA"/>
</dbReference>
<sequence length="327" mass="36900">MAVTIPDVAKRAGVAVGTVFRYLNGARLREENRQKVEKAIEELGFKENVLAVAVLIEQLTDIFATSVITTVERTIETHKYNIIISDFEKSEEKLRERLKFFKNRAISGLILFSSGRGTKSVDILNEYRTMNIPILIVDDKIPGFETDVVLVDNAHASFRAVERLIHANHRKIAILTGPQNSYVSQERLRGYQEAMQTYNIPIPEQGVRCGDFTTEGGYAAVKELYQSVPSHPTAVYSTNYYMTLGASIALNELQVKIPEKLSFVGFDRFTATDLMKPLLTVIEQPYEDLGRAAGKLILKRIQGNLSDFPRTIKLKTKMLIRESVRKI</sequence>
<evidence type="ECO:0000313" key="6">
    <source>
        <dbReference type="EMBL" id="PIE34882.1"/>
    </source>
</evidence>
<evidence type="ECO:0000256" key="1">
    <source>
        <dbReference type="ARBA" id="ARBA00022491"/>
    </source>
</evidence>
<protein>
    <submittedName>
        <fullName evidence="6">LacI family transcriptional regulator</fullName>
    </submittedName>
</protein>
<dbReference type="CDD" id="cd06267">
    <property type="entry name" value="PBP1_LacI_sugar_binding-like"/>
    <property type="match status" value="1"/>
</dbReference>
<evidence type="ECO:0000256" key="4">
    <source>
        <dbReference type="ARBA" id="ARBA00023163"/>
    </source>
</evidence>
<dbReference type="InterPro" id="IPR000843">
    <property type="entry name" value="HTH_LacI"/>
</dbReference>
<dbReference type="Pfam" id="PF00356">
    <property type="entry name" value="LacI"/>
    <property type="match status" value="1"/>
</dbReference>
<accession>A0A2G6KIP7</accession>
<evidence type="ECO:0000256" key="3">
    <source>
        <dbReference type="ARBA" id="ARBA00023125"/>
    </source>
</evidence>
<evidence type="ECO:0000259" key="5">
    <source>
        <dbReference type="PROSITE" id="PS50932"/>
    </source>
</evidence>
<keyword evidence="2" id="KW-0805">Transcription regulation</keyword>
<dbReference type="InterPro" id="IPR001761">
    <property type="entry name" value="Peripla_BP/Lac1_sug-bd_dom"/>
</dbReference>
<keyword evidence="4" id="KW-0804">Transcription</keyword>
<dbReference type="SUPFAM" id="SSF53822">
    <property type="entry name" value="Periplasmic binding protein-like I"/>
    <property type="match status" value="1"/>
</dbReference>
<evidence type="ECO:0000256" key="2">
    <source>
        <dbReference type="ARBA" id="ARBA00023015"/>
    </source>
</evidence>
<dbReference type="GO" id="GO:0003700">
    <property type="term" value="F:DNA-binding transcription factor activity"/>
    <property type="evidence" value="ECO:0007669"/>
    <property type="project" value="TreeGrafter"/>
</dbReference>
<dbReference type="SUPFAM" id="SSF47413">
    <property type="entry name" value="lambda repressor-like DNA-binding domains"/>
    <property type="match status" value="1"/>
</dbReference>
<dbReference type="InterPro" id="IPR010982">
    <property type="entry name" value="Lambda_DNA-bd_dom_sf"/>
</dbReference>
<reference evidence="6 7" key="1">
    <citation type="submission" date="2017-10" db="EMBL/GenBank/DDBJ databases">
        <title>Novel microbial diversity and functional potential in the marine mammal oral microbiome.</title>
        <authorList>
            <person name="Dudek N.K."/>
            <person name="Sun C.L."/>
            <person name="Burstein D."/>
            <person name="Kantor R.S."/>
            <person name="Aliaga Goltsman D.S."/>
            <person name="Bik E.M."/>
            <person name="Thomas B.C."/>
            <person name="Banfield J.F."/>
            <person name="Relman D.A."/>
        </authorList>
    </citation>
    <scope>NUCLEOTIDE SEQUENCE [LARGE SCALE GENOMIC DNA]</scope>
    <source>
        <strain evidence="6">DOLJORAL78_47_16</strain>
    </source>
</reference>
<dbReference type="PANTHER" id="PTHR30146:SF148">
    <property type="entry name" value="HTH-TYPE TRANSCRIPTIONAL REPRESSOR PURR-RELATED"/>
    <property type="match status" value="1"/>
</dbReference>
<dbReference type="InterPro" id="IPR028082">
    <property type="entry name" value="Peripla_BP_I"/>
</dbReference>
<dbReference type="Gene3D" id="3.40.50.2300">
    <property type="match status" value="2"/>
</dbReference>
<dbReference type="PANTHER" id="PTHR30146">
    <property type="entry name" value="LACI-RELATED TRANSCRIPTIONAL REPRESSOR"/>
    <property type="match status" value="1"/>
</dbReference>
<dbReference type="GO" id="GO:0000976">
    <property type="term" value="F:transcription cis-regulatory region binding"/>
    <property type="evidence" value="ECO:0007669"/>
    <property type="project" value="TreeGrafter"/>
</dbReference>
<dbReference type="AlphaFoldDB" id="A0A2G6KIP7"/>
<proteinExistence type="predicted"/>
<dbReference type="Gene3D" id="1.10.260.40">
    <property type="entry name" value="lambda repressor-like DNA-binding domains"/>
    <property type="match status" value="1"/>
</dbReference>
<organism evidence="6 7">
    <name type="scientific">candidate division KSB3 bacterium</name>
    <dbReference type="NCBI Taxonomy" id="2044937"/>
    <lineage>
        <taxon>Bacteria</taxon>
        <taxon>candidate division KSB3</taxon>
    </lineage>
</organism>
<feature type="domain" description="HTH lacI-type" evidence="5">
    <location>
        <begin position="3"/>
        <end position="56"/>
    </location>
</feature>
<evidence type="ECO:0000313" key="7">
    <source>
        <dbReference type="Proteomes" id="UP000230821"/>
    </source>
</evidence>